<dbReference type="Pfam" id="PF12832">
    <property type="entry name" value="MFS_1_like"/>
    <property type="match status" value="1"/>
</dbReference>
<dbReference type="STRING" id="7574.A0A1S3JYZ2"/>
<dbReference type="PANTHER" id="PTHR16172:SF41">
    <property type="entry name" value="MAJOR FACILITATOR SUPERFAMILY DOMAIN-CONTAINING PROTEIN 6-LIKE"/>
    <property type="match status" value="1"/>
</dbReference>
<sequence>MGKSSKKKSSMAKKGNTKQKRLVNAFEVVNITKSLVITDFFHFFYAGGKVCLLPFLTLFFRQLGLSATQAGIICAAKALVGLVSTPLWSACSTKCNVRRVTLMSSIFVMIAIYLALTLVPPVNQPGKESLMFCSQNQANQNSGHNPQTSNKTVVHVTLPKMPSTVTTVFISTTATTLSDKEMATNSSQSKQKEGSTPPSPSVSPSSSASPAAETTAAAGKTTTGSENNEASGSGSDNTKTVSSAHSNLAETTPWFSSTGFVSSTFSVSQGLLSTTSPASDIEVGERKPDVHLSKAQIKMLIRQLGLTREDLISMTNKELKVLLTERLKELTALKKAGNKHGEWNSNLEEGESFGRNPYDQFERNSFQGRINRHTVHKRYANETKGLLDKLKDLKEKLSASEYYSKYKTFLVIMFVLLLGEFFAAPTEKIADDAWYDFLENVDDVEKYGQQGFWALLATDIFAVVIALIVDNTDCVLSLNINHFMIHFYMFAGLMTLSLLVGFCYPLTGKCKSKPRRGAVMKTVRLLCCDLRCFTFAVSTLVMGIIRGSLFSFLFWQIEDLGGTEIVMGLTITVAACAEIPMFFMGGWLARKISSTVLVGTALVAQAGQLVYFSFLWSPWAAVPIHVLNMFTSTGFWKAMETHQDFSTSHHAGIGRTVKTFLNAIYNCLGFAIGCGLSGWLYDQFGIAILFRGAAVLCGAWFLLFLLLQKCVPKKERVEYIKLLNADDDTFSDSSDNLYEDDWLKNAMKEA</sequence>
<dbReference type="InterPro" id="IPR051717">
    <property type="entry name" value="MFS_MFSD6"/>
</dbReference>
<dbReference type="SUPFAM" id="SSF103473">
    <property type="entry name" value="MFS general substrate transporter"/>
    <property type="match status" value="2"/>
</dbReference>
<dbReference type="InParanoid" id="A0A1S3JYZ2"/>
<feature type="transmembrane region" description="Helical" evidence="7">
    <location>
        <begin position="100"/>
        <end position="119"/>
    </location>
</feature>
<keyword evidence="3 7" id="KW-0812">Transmembrane</keyword>
<feature type="transmembrane region" description="Helical" evidence="7">
    <location>
        <begin position="452"/>
        <end position="469"/>
    </location>
</feature>
<evidence type="ECO:0000256" key="3">
    <source>
        <dbReference type="ARBA" id="ARBA00022692"/>
    </source>
</evidence>
<dbReference type="OrthoDB" id="515887at2759"/>
<feature type="transmembrane region" description="Helical" evidence="7">
    <location>
        <begin position="565"/>
        <end position="589"/>
    </location>
</feature>
<dbReference type="GeneID" id="106177397"/>
<feature type="transmembrane region" description="Helical" evidence="7">
    <location>
        <begin position="596"/>
        <end position="614"/>
    </location>
</feature>
<evidence type="ECO:0000256" key="6">
    <source>
        <dbReference type="SAM" id="MobiDB-lite"/>
    </source>
</evidence>
<proteinExistence type="inferred from homology"/>
<feature type="transmembrane region" description="Helical" evidence="7">
    <location>
        <begin position="21"/>
        <end position="45"/>
    </location>
</feature>
<feature type="transmembrane region" description="Helical" evidence="7">
    <location>
        <begin position="525"/>
        <end position="545"/>
    </location>
</feature>
<feature type="transmembrane region" description="Helical" evidence="7">
    <location>
        <begin position="686"/>
        <end position="707"/>
    </location>
</feature>
<dbReference type="InterPro" id="IPR036259">
    <property type="entry name" value="MFS_trans_sf"/>
</dbReference>
<reference evidence="10" key="1">
    <citation type="submission" date="2025-08" db="UniProtKB">
        <authorList>
            <consortium name="RefSeq"/>
        </authorList>
    </citation>
    <scope>IDENTIFICATION</scope>
    <source>
        <tissue evidence="10">Gonads</tissue>
    </source>
</reference>
<dbReference type="OMA" id="EGLQWTF"/>
<evidence type="ECO:0000256" key="7">
    <source>
        <dbReference type="SAM" id="Phobius"/>
    </source>
</evidence>
<gene>
    <name evidence="10" type="primary">LOC106177397</name>
</gene>
<comment type="subcellular location">
    <subcellularLocation>
        <location evidence="1">Membrane</location>
        <topology evidence="1">Multi-pass membrane protein</topology>
    </subcellularLocation>
</comment>
<feature type="transmembrane region" description="Helical" evidence="7">
    <location>
        <begin position="485"/>
        <end position="504"/>
    </location>
</feature>
<feature type="transmembrane region" description="Helical" evidence="7">
    <location>
        <begin position="660"/>
        <end position="680"/>
    </location>
</feature>
<feature type="compositionally biased region" description="Low complexity" evidence="6">
    <location>
        <begin position="202"/>
        <end position="235"/>
    </location>
</feature>
<dbReference type="InterPro" id="IPR024989">
    <property type="entry name" value="MFS_assoc_dom"/>
</dbReference>
<name>A0A1S3JYZ2_LINAN</name>
<keyword evidence="5 7" id="KW-0472">Membrane</keyword>
<keyword evidence="9" id="KW-1185">Reference proteome</keyword>
<feature type="domain" description="Major facilitator superfamily associated" evidence="8">
    <location>
        <begin position="39"/>
        <end position="691"/>
    </location>
</feature>
<dbReference type="RefSeq" id="XP_013415608.1">
    <property type="nucleotide sequence ID" value="XM_013560154.1"/>
</dbReference>
<protein>
    <submittedName>
        <fullName evidence="10">Major facilitator superfamily domain-containing protein 6-like protein B</fullName>
    </submittedName>
</protein>
<feature type="transmembrane region" description="Helical" evidence="7">
    <location>
        <begin position="620"/>
        <end position="639"/>
    </location>
</feature>
<evidence type="ECO:0000256" key="4">
    <source>
        <dbReference type="ARBA" id="ARBA00022989"/>
    </source>
</evidence>
<evidence type="ECO:0000313" key="9">
    <source>
        <dbReference type="Proteomes" id="UP000085678"/>
    </source>
</evidence>
<keyword evidence="4 7" id="KW-1133">Transmembrane helix</keyword>
<feature type="region of interest" description="Disordered" evidence="6">
    <location>
        <begin position="179"/>
        <end position="244"/>
    </location>
</feature>
<evidence type="ECO:0000256" key="1">
    <source>
        <dbReference type="ARBA" id="ARBA00004141"/>
    </source>
</evidence>
<evidence type="ECO:0000256" key="5">
    <source>
        <dbReference type="ARBA" id="ARBA00023136"/>
    </source>
</evidence>
<accession>A0A1S3JYZ2</accession>
<feature type="transmembrane region" description="Helical" evidence="7">
    <location>
        <begin position="406"/>
        <end position="424"/>
    </location>
</feature>
<dbReference type="Proteomes" id="UP000085678">
    <property type="component" value="Unplaced"/>
</dbReference>
<evidence type="ECO:0000256" key="2">
    <source>
        <dbReference type="ARBA" id="ARBA00005241"/>
    </source>
</evidence>
<dbReference type="Gene3D" id="1.20.1250.20">
    <property type="entry name" value="MFS general substrate transporter like domains"/>
    <property type="match status" value="2"/>
</dbReference>
<evidence type="ECO:0000259" key="8">
    <source>
        <dbReference type="Pfam" id="PF12832"/>
    </source>
</evidence>
<feature type="transmembrane region" description="Helical" evidence="7">
    <location>
        <begin position="65"/>
        <end position="88"/>
    </location>
</feature>
<dbReference type="KEGG" id="lak:106177397"/>
<dbReference type="GO" id="GO:0016020">
    <property type="term" value="C:membrane"/>
    <property type="evidence" value="ECO:0007669"/>
    <property type="project" value="UniProtKB-SubCell"/>
</dbReference>
<dbReference type="PANTHER" id="PTHR16172">
    <property type="entry name" value="MAJOR FACILITATOR SUPERFAMILY DOMAIN-CONTAINING PROTEIN 6-LIKE"/>
    <property type="match status" value="1"/>
</dbReference>
<comment type="similarity">
    <text evidence="2">Belongs to the major facilitator superfamily. MFSD6 family.</text>
</comment>
<dbReference type="AlphaFoldDB" id="A0A1S3JYZ2"/>
<organism evidence="9 10">
    <name type="scientific">Lingula anatina</name>
    <name type="common">Brachiopod</name>
    <name type="synonym">Lingula unguis</name>
    <dbReference type="NCBI Taxonomy" id="7574"/>
    <lineage>
        <taxon>Eukaryota</taxon>
        <taxon>Metazoa</taxon>
        <taxon>Spiralia</taxon>
        <taxon>Lophotrochozoa</taxon>
        <taxon>Brachiopoda</taxon>
        <taxon>Linguliformea</taxon>
        <taxon>Lingulata</taxon>
        <taxon>Lingulida</taxon>
        <taxon>Linguloidea</taxon>
        <taxon>Lingulidae</taxon>
        <taxon>Lingula</taxon>
    </lineage>
</organism>
<evidence type="ECO:0000313" key="10">
    <source>
        <dbReference type="RefSeq" id="XP_013415608.1"/>
    </source>
</evidence>